<sequence>MTRIDFYVGQTSSLRARLALAGKLVEKAHQRGMYVYIHTDSVVTTQRLDDYLWTLQDNISFIPHALAASQDQSTKILIGHDFEPMQHCDLLINLSNSIPAFFARFERLAEVLDQEESVLLAGRQRYQFYRDRGYTLNYHQLNQ</sequence>
<dbReference type="InterPro" id="IPR036768">
    <property type="entry name" value="PolIII_chi_sf"/>
</dbReference>
<dbReference type="InterPro" id="IPR007459">
    <property type="entry name" value="DNA_pol3_chi"/>
</dbReference>
<dbReference type="GO" id="GO:0006260">
    <property type="term" value="P:DNA replication"/>
    <property type="evidence" value="ECO:0007669"/>
    <property type="project" value="InterPro"/>
</dbReference>
<name>A0AA95H373_9GAMM</name>
<gene>
    <name evidence="1" type="ORF">QJT80_09415</name>
</gene>
<dbReference type="SUPFAM" id="SSF102400">
    <property type="entry name" value="DNA polymerase III chi subunit"/>
    <property type="match status" value="1"/>
</dbReference>
<accession>A0AA95H373</accession>
<proteinExistence type="predicted"/>
<reference evidence="1" key="1">
    <citation type="journal article" date="2023" name="Int. J. Mol. Sci.">
        <title>Metagenomics Revealed a New Genus 'Candidatus Thiocaldithrix dubininis' gen. nov., sp. nov. and a New Species 'Candidatus Thiothrix putei' sp. nov. in the Family Thiotrichaceae, Some Members of Which Have Traits of Both Na+- and H+-Motive Energetics.</title>
        <authorList>
            <person name="Ravin N.V."/>
            <person name="Muntyan M.S."/>
            <person name="Smolyakov D.D."/>
            <person name="Rudenko T.S."/>
            <person name="Beletsky A.V."/>
            <person name="Mardanov A.V."/>
            <person name="Grabovich M.Y."/>
        </authorList>
    </citation>
    <scope>NUCLEOTIDE SEQUENCE</scope>
    <source>
        <strain evidence="1">GKL-01</strain>
    </source>
</reference>
<dbReference type="PANTHER" id="PTHR38767:SF1">
    <property type="entry name" value="DNA POLYMERASE III SUBUNIT CHI"/>
    <property type="match status" value="1"/>
</dbReference>
<protein>
    <submittedName>
        <fullName evidence="1">DNA polymerase III subunit chi</fullName>
        <ecNumber evidence="1">2.7.7.7</ecNumber>
    </submittedName>
</protein>
<dbReference type="EMBL" id="CP124755">
    <property type="protein sequence ID" value="WGZ89720.1"/>
    <property type="molecule type" value="Genomic_DNA"/>
</dbReference>
<dbReference type="GO" id="GO:0003677">
    <property type="term" value="F:DNA binding"/>
    <property type="evidence" value="ECO:0007669"/>
    <property type="project" value="InterPro"/>
</dbReference>
<dbReference type="KEGG" id="tdu:QJT80_09415"/>
<keyword evidence="1" id="KW-0808">Transferase</keyword>
<dbReference type="GO" id="GO:0032298">
    <property type="term" value="P:positive regulation of DNA-templated DNA replication initiation"/>
    <property type="evidence" value="ECO:0007669"/>
    <property type="project" value="TreeGrafter"/>
</dbReference>
<organism evidence="1">
    <name type="scientific">Candidatus Thiocaldithrix dubininis</name>
    <dbReference type="NCBI Taxonomy" id="3080823"/>
    <lineage>
        <taxon>Bacteria</taxon>
        <taxon>Pseudomonadati</taxon>
        <taxon>Pseudomonadota</taxon>
        <taxon>Gammaproteobacteria</taxon>
        <taxon>Thiotrichales</taxon>
        <taxon>Thiotrichaceae</taxon>
        <taxon>Candidatus Thiocaldithrix</taxon>
    </lineage>
</organism>
<dbReference type="Proteomes" id="UP001300672">
    <property type="component" value="Chromosome"/>
</dbReference>
<dbReference type="GO" id="GO:0003887">
    <property type="term" value="F:DNA-directed DNA polymerase activity"/>
    <property type="evidence" value="ECO:0007669"/>
    <property type="project" value="UniProtKB-EC"/>
</dbReference>
<dbReference type="PANTHER" id="PTHR38767">
    <property type="entry name" value="DNA POLYMERASE III SUBUNIT CHI"/>
    <property type="match status" value="1"/>
</dbReference>
<keyword evidence="1" id="KW-0548">Nucleotidyltransferase</keyword>
<evidence type="ECO:0000313" key="1">
    <source>
        <dbReference type="EMBL" id="WGZ89720.1"/>
    </source>
</evidence>
<dbReference type="AlphaFoldDB" id="A0AA95H373"/>
<reference evidence="1" key="2">
    <citation type="submission" date="2023-04" db="EMBL/GenBank/DDBJ databases">
        <authorList>
            <person name="Beletskiy A.V."/>
            <person name="Mardanov A.V."/>
            <person name="Ravin N.V."/>
        </authorList>
    </citation>
    <scope>NUCLEOTIDE SEQUENCE</scope>
    <source>
        <strain evidence="1">GKL-01</strain>
    </source>
</reference>
<dbReference type="Gene3D" id="3.40.50.10110">
    <property type="entry name" value="DNA polymerase III subunit chi"/>
    <property type="match status" value="1"/>
</dbReference>
<dbReference type="Pfam" id="PF04364">
    <property type="entry name" value="DNA_pol3_chi"/>
    <property type="match status" value="1"/>
</dbReference>
<dbReference type="EC" id="2.7.7.7" evidence="1"/>